<proteinExistence type="predicted"/>
<dbReference type="WBParaSite" id="SMRG1_12730.2">
    <property type="protein sequence ID" value="SMRG1_12730.2"/>
    <property type="gene ID" value="SMRG1_12730"/>
</dbReference>
<evidence type="ECO:0000313" key="2">
    <source>
        <dbReference type="WBParaSite" id="SMRG1_12730.2"/>
    </source>
</evidence>
<accession>A0AA84Z572</accession>
<organism evidence="1 2">
    <name type="scientific">Schistosoma margrebowiei</name>
    <dbReference type="NCBI Taxonomy" id="48269"/>
    <lineage>
        <taxon>Eukaryota</taxon>
        <taxon>Metazoa</taxon>
        <taxon>Spiralia</taxon>
        <taxon>Lophotrochozoa</taxon>
        <taxon>Platyhelminthes</taxon>
        <taxon>Trematoda</taxon>
        <taxon>Digenea</taxon>
        <taxon>Strigeidida</taxon>
        <taxon>Schistosomatoidea</taxon>
        <taxon>Schistosomatidae</taxon>
        <taxon>Schistosoma</taxon>
    </lineage>
</organism>
<reference evidence="2" key="1">
    <citation type="submission" date="2023-11" db="UniProtKB">
        <authorList>
            <consortium name="WormBaseParasite"/>
        </authorList>
    </citation>
    <scope>IDENTIFICATION</scope>
</reference>
<name>A0AA84Z572_9TREM</name>
<sequence>MLSLVEREFGVVCTKVVHSPCDVKINCDIENECPKSSNGFVKTFRCDDFEGNPLKIEKIANLSIESSFTDSQEESTGPSSRFFDFTRLKPLEHKPVGGYIDNVLYFVREKGEQFVGLFPRTKTFKRILRISSEFNVDVNHSIKELFHELIPSFLNFVCTYECMYKLSHEVFQARYETCDDKVLSPPLSFVSGELTVNIAPYKLNELISKVLEEIRILKDLYRAYECDSSVWLANSTVNSEQFRTEIPDIFKSVKPNHVDRPDGSDYGVNFNHLLSGRKLDSSEVLWSVLKGSPDKDTFRTCVESASEYLAGERELIHLASHNHTQLACRLRHLHDPTETYGQNPYELFNFGIKTLIEIGLHKVINDCVYLLESMIPESSTFFESDKQSGWNLESQWDVLHHLFKSVSFLVCLRTTVSKSSLLSELRKIMAQKSPKNEWKSALYEPNNKPFCMTHSFSLPVSELVVPLSMLSPDLWIMRIDAKHPVPTSIRIIYELVTKDGQEQYACHKLRMVDSYWPNMS</sequence>
<evidence type="ECO:0000313" key="1">
    <source>
        <dbReference type="Proteomes" id="UP000050790"/>
    </source>
</evidence>
<dbReference type="Proteomes" id="UP000050790">
    <property type="component" value="Unassembled WGS sequence"/>
</dbReference>
<dbReference type="AlphaFoldDB" id="A0AA84Z572"/>
<evidence type="ECO:0008006" key="3">
    <source>
        <dbReference type="Google" id="ProtNLM"/>
    </source>
</evidence>
<protein>
    <recommendedName>
        <fullName evidence="3">Protein zwilch homolog</fullName>
    </recommendedName>
</protein>